<dbReference type="CDD" id="cd00024">
    <property type="entry name" value="CD_CSD"/>
    <property type="match status" value="1"/>
</dbReference>
<feature type="compositionally biased region" description="Basic and acidic residues" evidence="3">
    <location>
        <begin position="244"/>
        <end position="262"/>
    </location>
</feature>
<name>A0A915DDB0_9BILA</name>
<dbReference type="InterPro" id="IPR023780">
    <property type="entry name" value="Chromo_domain"/>
</dbReference>
<dbReference type="PROSITE" id="PS00598">
    <property type="entry name" value="CHROMO_1"/>
    <property type="match status" value="1"/>
</dbReference>
<proteinExistence type="predicted"/>
<dbReference type="AlphaFoldDB" id="A0A915DDB0"/>
<dbReference type="PANTHER" id="PTHR22812">
    <property type="entry name" value="CHROMOBOX PROTEIN"/>
    <property type="match status" value="1"/>
</dbReference>
<feature type="region of interest" description="Disordered" evidence="3">
    <location>
        <begin position="113"/>
        <end position="305"/>
    </location>
</feature>
<dbReference type="InterPro" id="IPR023779">
    <property type="entry name" value="Chromodomain_CS"/>
</dbReference>
<evidence type="ECO:0000259" key="4">
    <source>
        <dbReference type="PROSITE" id="PS50013"/>
    </source>
</evidence>
<evidence type="ECO:0000313" key="5">
    <source>
        <dbReference type="Proteomes" id="UP000887574"/>
    </source>
</evidence>
<evidence type="ECO:0000256" key="3">
    <source>
        <dbReference type="SAM" id="MobiDB-lite"/>
    </source>
</evidence>
<feature type="domain" description="Chromo" evidence="4">
    <location>
        <begin position="28"/>
        <end position="88"/>
    </location>
</feature>
<evidence type="ECO:0000313" key="6">
    <source>
        <dbReference type="WBParaSite" id="jg18669"/>
    </source>
</evidence>
<organism evidence="5 6">
    <name type="scientific">Ditylenchus dipsaci</name>
    <dbReference type="NCBI Taxonomy" id="166011"/>
    <lineage>
        <taxon>Eukaryota</taxon>
        <taxon>Metazoa</taxon>
        <taxon>Ecdysozoa</taxon>
        <taxon>Nematoda</taxon>
        <taxon>Chromadorea</taxon>
        <taxon>Rhabditida</taxon>
        <taxon>Tylenchina</taxon>
        <taxon>Tylenchomorpha</taxon>
        <taxon>Sphaerularioidea</taxon>
        <taxon>Anguinidae</taxon>
        <taxon>Anguininae</taxon>
        <taxon>Ditylenchus</taxon>
    </lineage>
</organism>
<dbReference type="SUPFAM" id="SSF54160">
    <property type="entry name" value="Chromo domain-like"/>
    <property type="match status" value="1"/>
</dbReference>
<evidence type="ECO:0000256" key="2">
    <source>
        <dbReference type="ARBA" id="ARBA00023242"/>
    </source>
</evidence>
<dbReference type="WBParaSite" id="jg18669">
    <property type="protein sequence ID" value="jg18669"/>
    <property type="gene ID" value="jg18669"/>
</dbReference>
<evidence type="ECO:0000256" key="1">
    <source>
        <dbReference type="ARBA" id="ARBA00004123"/>
    </source>
</evidence>
<dbReference type="GO" id="GO:0005634">
    <property type="term" value="C:nucleus"/>
    <property type="evidence" value="ECO:0007669"/>
    <property type="project" value="UniProtKB-SubCell"/>
</dbReference>
<dbReference type="InterPro" id="IPR017984">
    <property type="entry name" value="Chromo_dom_subgr"/>
</dbReference>
<keyword evidence="2" id="KW-0539">Nucleus</keyword>
<comment type="subcellular location">
    <subcellularLocation>
        <location evidence="1">Nucleus</location>
    </subcellularLocation>
</comment>
<keyword evidence="5" id="KW-1185">Reference proteome</keyword>
<dbReference type="Pfam" id="PF00385">
    <property type="entry name" value="Chromo"/>
    <property type="match status" value="1"/>
</dbReference>
<dbReference type="PROSITE" id="PS50013">
    <property type="entry name" value="CHROMO_2"/>
    <property type="match status" value="1"/>
</dbReference>
<feature type="compositionally biased region" description="Acidic residues" evidence="3">
    <location>
        <begin position="295"/>
        <end position="305"/>
    </location>
</feature>
<dbReference type="InterPro" id="IPR000953">
    <property type="entry name" value="Chromo/chromo_shadow_dom"/>
</dbReference>
<dbReference type="Gene3D" id="2.40.50.40">
    <property type="match status" value="1"/>
</dbReference>
<dbReference type="SMART" id="SM00298">
    <property type="entry name" value="CHROMO"/>
    <property type="match status" value="2"/>
</dbReference>
<dbReference type="InterPro" id="IPR016197">
    <property type="entry name" value="Chromo-like_dom_sf"/>
</dbReference>
<reference evidence="6" key="1">
    <citation type="submission" date="2022-11" db="UniProtKB">
        <authorList>
            <consortium name="WormBaseParasite"/>
        </authorList>
    </citation>
    <scope>IDENTIFICATION</scope>
</reference>
<sequence length="408" mass="47233">MAMNNPDLFDDEATDDSMSSSGQSAEVYVVEKIIRRRFNATENIFEYELKWKGYPDSENTWEPESSLKCDFLLKEFNEKRERRKERKILRQKRNSLILTEEDKKFVVSDNESLSHSSWSSGSGNEDKKKELKRNKSIRTSSSACKRRSKSVKRSERRMSQSKPRLQGKKKKLGEILSYDDVPSPAAPVEEDELMDPCTSTSIPSKKIKKEAMCQTPIQKKKKKLKPEDVQMKKEQLPNSSPAPPEEKAAEQRIKKVSEELRLRLSRSKSSSREPECHKVQKPQQSVLAVPPTTAVEEEEEESDTNFELDLNKIPYKVIEEDAENGFDRGWEVERILVLISDDSPETQDARARKYAIVKFKGFKYSHRILLTEVKARAPKELSAFLREKMSVQLQARSLKRSDWHERKG</sequence>
<feature type="region of interest" description="Disordered" evidence="3">
    <location>
        <begin position="1"/>
        <end position="23"/>
    </location>
</feature>
<dbReference type="Proteomes" id="UP000887574">
    <property type="component" value="Unplaced"/>
</dbReference>
<accession>A0A915DDB0</accession>
<dbReference type="InterPro" id="IPR051219">
    <property type="entry name" value="Heterochromatin_chromo-domain"/>
</dbReference>
<feature type="compositionally biased region" description="Basic and acidic residues" evidence="3">
    <location>
        <begin position="225"/>
        <end position="235"/>
    </location>
</feature>
<feature type="compositionally biased region" description="Low complexity" evidence="3">
    <location>
        <begin position="113"/>
        <end position="122"/>
    </location>
</feature>
<dbReference type="PRINTS" id="PR00504">
    <property type="entry name" value="CHROMODOMAIN"/>
</dbReference>
<protein>
    <submittedName>
        <fullName evidence="6">Chromo domain-containing protein</fullName>
    </submittedName>
</protein>